<dbReference type="Proteomes" id="UP000801492">
    <property type="component" value="Unassembled WGS sequence"/>
</dbReference>
<dbReference type="GO" id="GO:0003677">
    <property type="term" value="F:DNA binding"/>
    <property type="evidence" value="ECO:0007669"/>
    <property type="project" value="InterPro"/>
</dbReference>
<protein>
    <recommendedName>
        <fullName evidence="3">Tyr recombinase domain-containing protein</fullName>
    </recommendedName>
</protein>
<reference evidence="1" key="1">
    <citation type="submission" date="2019-08" db="EMBL/GenBank/DDBJ databases">
        <title>The genome of the North American firefly Photinus pyralis.</title>
        <authorList>
            <consortium name="Photinus pyralis genome working group"/>
            <person name="Fallon T.R."/>
            <person name="Sander Lower S.E."/>
            <person name="Weng J.-K."/>
        </authorList>
    </citation>
    <scope>NUCLEOTIDE SEQUENCE</scope>
    <source>
        <strain evidence="1">TRF0915ILg1</strain>
        <tissue evidence="1">Whole body</tissue>
    </source>
</reference>
<dbReference type="SUPFAM" id="SSF56349">
    <property type="entry name" value="DNA breaking-rejoining enzymes"/>
    <property type="match status" value="1"/>
</dbReference>
<evidence type="ECO:0000313" key="2">
    <source>
        <dbReference type="Proteomes" id="UP000801492"/>
    </source>
</evidence>
<accession>A0A8K0DQT7</accession>
<evidence type="ECO:0008006" key="3">
    <source>
        <dbReference type="Google" id="ProtNLM"/>
    </source>
</evidence>
<name>A0A8K0DQT7_IGNLU</name>
<keyword evidence="2" id="KW-1185">Reference proteome</keyword>
<evidence type="ECO:0000313" key="1">
    <source>
        <dbReference type="EMBL" id="KAF2904780.1"/>
    </source>
</evidence>
<comment type="caution">
    <text evidence="1">The sequence shown here is derived from an EMBL/GenBank/DDBJ whole genome shotgun (WGS) entry which is preliminary data.</text>
</comment>
<dbReference type="AlphaFoldDB" id="A0A8K0DQT7"/>
<dbReference type="EMBL" id="VTPC01000677">
    <property type="protein sequence ID" value="KAF2904780.1"/>
    <property type="molecule type" value="Genomic_DNA"/>
</dbReference>
<gene>
    <name evidence="1" type="ORF">ILUMI_01391</name>
</gene>
<organism evidence="1 2">
    <name type="scientific">Ignelater luminosus</name>
    <name type="common">Cucubano</name>
    <name type="synonym">Pyrophorus luminosus</name>
    <dbReference type="NCBI Taxonomy" id="2038154"/>
    <lineage>
        <taxon>Eukaryota</taxon>
        <taxon>Metazoa</taxon>
        <taxon>Ecdysozoa</taxon>
        <taxon>Arthropoda</taxon>
        <taxon>Hexapoda</taxon>
        <taxon>Insecta</taxon>
        <taxon>Pterygota</taxon>
        <taxon>Neoptera</taxon>
        <taxon>Endopterygota</taxon>
        <taxon>Coleoptera</taxon>
        <taxon>Polyphaga</taxon>
        <taxon>Elateriformia</taxon>
        <taxon>Elateroidea</taxon>
        <taxon>Elateridae</taxon>
        <taxon>Agrypninae</taxon>
        <taxon>Pyrophorini</taxon>
        <taxon>Ignelater</taxon>
    </lineage>
</organism>
<proteinExistence type="predicted"/>
<dbReference type="InterPro" id="IPR011010">
    <property type="entry name" value="DNA_brk_join_enz"/>
</dbReference>
<sequence>MVNKFNEDTPVGLQKKFYFLASYELAWRGGIYKDQDFTILFINNIYLLPNRSFLTPNPFWKKERSAWFKNCPVGHSKILIWTKEEAQAVGVDTKTRRIANYLLRSTAVSHLSKAGVGEQELIKITEHGSSSSIQPYLQMDLGHHEQKIIEKFQNLDKRNSP</sequence>
<dbReference type="OrthoDB" id="6776093at2759"/>